<feature type="binding site" evidence="9">
    <location>
        <position position="123"/>
    </location>
    <ligand>
        <name>Zn(2+)</name>
        <dbReference type="ChEBI" id="CHEBI:29105"/>
        <note>catalytic</note>
    </ligand>
</feature>
<dbReference type="EC" id="3.4.13.22" evidence="9 10"/>
<dbReference type="CDD" id="cd14843">
    <property type="entry name" value="D-Ala-D-Ala_dipeptidase_like"/>
    <property type="match status" value="1"/>
</dbReference>
<comment type="function">
    <text evidence="9 10">Catalyzes hydrolysis of the D-alanyl-D-alanine dipeptide.</text>
</comment>
<dbReference type="eggNOG" id="COG2173">
    <property type="taxonomic scope" value="Bacteria"/>
</dbReference>
<dbReference type="AlphaFoldDB" id="A0A0A5GEC8"/>
<evidence type="ECO:0000256" key="1">
    <source>
        <dbReference type="ARBA" id="ARBA00001362"/>
    </source>
</evidence>
<feature type="site" description="Transition state stabilizer" evidence="9">
    <location>
        <position position="67"/>
    </location>
</feature>
<sequence length="218" mass="24974">MNDNHEALVAIQDLGESSIIDSPQYRKLGLSGALSRSLVRQGVGEKLVKAANLLPDEYSLVVWDGWRPYEVQKAIFDDYYSKLEHEHTGLTKDQLYEKTMKFVSPPSVDQGEPAPHITGGSVDLGILNESGALLDFGTEFDDFTEKSRTRYYEEQLEQGHKLSPQEQNALENRRLLYHVMGNSGFSNYFEEWWHFDYGNQWWAVSYQEPLAIYGLTNI</sequence>
<accession>A0A0A5GEC8</accession>
<dbReference type="STRING" id="1385511.GCA_000425225_01220"/>
<evidence type="ECO:0000256" key="5">
    <source>
        <dbReference type="ARBA" id="ARBA00022833"/>
    </source>
</evidence>
<feature type="binding site" evidence="9">
    <location>
        <position position="116"/>
    </location>
    <ligand>
        <name>Zn(2+)</name>
        <dbReference type="ChEBI" id="CHEBI:29105"/>
        <note>catalytic</note>
    </ligand>
</feature>
<feature type="active site" description="Proton donor/acceptor" evidence="9">
    <location>
        <position position="191"/>
    </location>
</feature>
<dbReference type="EMBL" id="AVPF01000014">
    <property type="protein sequence ID" value="KGX89558.1"/>
    <property type="molecule type" value="Genomic_DNA"/>
</dbReference>
<evidence type="ECO:0000313" key="12">
    <source>
        <dbReference type="Proteomes" id="UP000030403"/>
    </source>
</evidence>
<dbReference type="InterPro" id="IPR000755">
    <property type="entry name" value="A_A_dipeptidase"/>
</dbReference>
<keyword evidence="8 10" id="KW-0961">Cell wall biogenesis/degradation</keyword>
<keyword evidence="3 9" id="KW-0479">Metal-binding</keyword>
<name>A0A0A5GEC8_9BACI</name>
<keyword evidence="7 9" id="KW-0482">Metalloprotease</keyword>
<dbReference type="GO" id="GO:0008270">
    <property type="term" value="F:zinc ion binding"/>
    <property type="evidence" value="ECO:0007669"/>
    <property type="project" value="UniProtKB-UniRule"/>
</dbReference>
<dbReference type="GO" id="GO:0006508">
    <property type="term" value="P:proteolysis"/>
    <property type="evidence" value="ECO:0007669"/>
    <property type="project" value="UniProtKB-KW"/>
</dbReference>
<gene>
    <name evidence="11" type="ORF">N783_05535</name>
</gene>
<comment type="similarity">
    <text evidence="9 10">Belongs to the peptidase M15D family.</text>
</comment>
<keyword evidence="5 9" id="KW-0862">Zinc</keyword>
<evidence type="ECO:0000256" key="2">
    <source>
        <dbReference type="ARBA" id="ARBA00022670"/>
    </source>
</evidence>
<dbReference type="HAMAP" id="MF_01924">
    <property type="entry name" value="A_A_dipeptidase"/>
    <property type="match status" value="1"/>
</dbReference>
<dbReference type="Gene3D" id="3.30.1380.10">
    <property type="match status" value="1"/>
</dbReference>
<keyword evidence="12" id="KW-1185">Reference proteome</keyword>
<protein>
    <recommendedName>
        <fullName evidence="9 10">D-alanyl-D-alanine dipeptidase</fullName>
        <shortName evidence="9 10">D-Ala-D-Ala dipeptidase</shortName>
        <ecNumber evidence="9 10">3.4.13.22</ecNumber>
    </recommendedName>
</protein>
<dbReference type="InterPro" id="IPR009045">
    <property type="entry name" value="Zn_M74/Hedgehog-like"/>
</dbReference>
<comment type="cofactor">
    <cofactor evidence="9">
        <name>Zn(2+)</name>
        <dbReference type="ChEBI" id="CHEBI:29105"/>
    </cofactor>
    <text evidence="9">Binds 1 zinc ion per subunit.</text>
</comment>
<comment type="catalytic activity">
    <reaction evidence="1 9 10">
        <text>D-alanyl-D-alanine + H2O = 2 D-alanine</text>
        <dbReference type="Rhea" id="RHEA:20661"/>
        <dbReference type="ChEBI" id="CHEBI:15377"/>
        <dbReference type="ChEBI" id="CHEBI:57416"/>
        <dbReference type="ChEBI" id="CHEBI:57822"/>
        <dbReference type="EC" id="3.4.13.22"/>
    </reaction>
</comment>
<evidence type="ECO:0000256" key="7">
    <source>
        <dbReference type="ARBA" id="ARBA00023049"/>
    </source>
</evidence>
<evidence type="ECO:0000256" key="10">
    <source>
        <dbReference type="PIRNR" id="PIRNR026671"/>
    </source>
</evidence>
<evidence type="ECO:0000256" key="8">
    <source>
        <dbReference type="ARBA" id="ARBA00023316"/>
    </source>
</evidence>
<dbReference type="PANTHER" id="PTHR43126">
    <property type="entry name" value="D-ALANYL-D-ALANINE DIPEPTIDASE"/>
    <property type="match status" value="1"/>
</dbReference>
<dbReference type="GO" id="GO:0008237">
    <property type="term" value="F:metallopeptidase activity"/>
    <property type="evidence" value="ECO:0007669"/>
    <property type="project" value="UniProtKB-KW"/>
</dbReference>
<evidence type="ECO:0000256" key="3">
    <source>
        <dbReference type="ARBA" id="ARBA00022723"/>
    </source>
</evidence>
<proteinExistence type="inferred from homology"/>
<comment type="caution">
    <text evidence="11">The sequence shown here is derived from an EMBL/GenBank/DDBJ whole genome shotgun (WGS) entry which is preliminary data.</text>
</comment>
<evidence type="ECO:0000256" key="6">
    <source>
        <dbReference type="ARBA" id="ARBA00022997"/>
    </source>
</evidence>
<feature type="binding site" evidence="9">
    <location>
        <position position="194"/>
    </location>
    <ligand>
        <name>Zn(2+)</name>
        <dbReference type="ChEBI" id="CHEBI:29105"/>
        <note>catalytic</note>
    </ligand>
</feature>
<dbReference type="PIRSF" id="PIRSF026671">
    <property type="entry name" value="AA_dipeptidase"/>
    <property type="match status" value="1"/>
</dbReference>
<dbReference type="Proteomes" id="UP000030403">
    <property type="component" value="Unassembled WGS sequence"/>
</dbReference>
<organism evidence="11 12">
    <name type="scientific">Pontibacillus marinus BH030004 = DSM 16465</name>
    <dbReference type="NCBI Taxonomy" id="1385511"/>
    <lineage>
        <taxon>Bacteria</taxon>
        <taxon>Bacillati</taxon>
        <taxon>Bacillota</taxon>
        <taxon>Bacilli</taxon>
        <taxon>Bacillales</taxon>
        <taxon>Bacillaceae</taxon>
        <taxon>Pontibacillus</taxon>
    </lineage>
</organism>
<dbReference type="GO" id="GO:0071555">
    <property type="term" value="P:cell wall organization"/>
    <property type="evidence" value="ECO:0007669"/>
    <property type="project" value="UniProtKB-KW"/>
</dbReference>
<dbReference type="GO" id="GO:0160237">
    <property type="term" value="F:D-Ala-D-Ala dipeptidase activity"/>
    <property type="evidence" value="ECO:0007669"/>
    <property type="project" value="UniProtKB-EC"/>
</dbReference>
<evidence type="ECO:0000313" key="11">
    <source>
        <dbReference type="EMBL" id="KGX89558.1"/>
    </source>
</evidence>
<dbReference type="SUPFAM" id="SSF55166">
    <property type="entry name" value="Hedgehog/DD-peptidase"/>
    <property type="match status" value="1"/>
</dbReference>
<keyword evidence="2 9" id="KW-0645">Protease</keyword>
<reference evidence="11 12" key="1">
    <citation type="submission" date="2013-08" db="EMBL/GenBank/DDBJ databases">
        <authorList>
            <person name="Huang J."/>
            <person name="Wang G."/>
        </authorList>
    </citation>
    <scope>NUCLEOTIDE SEQUENCE [LARGE SCALE GENOMIC DNA]</scope>
    <source>
        <strain evidence="11 12">BH030004</strain>
    </source>
</reference>
<evidence type="ECO:0000256" key="9">
    <source>
        <dbReference type="HAMAP-Rule" id="MF_01924"/>
    </source>
</evidence>
<keyword evidence="4 9" id="KW-0378">Hydrolase</keyword>
<keyword evidence="6 9" id="KW-0224">Dipeptidase</keyword>
<dbReference type="PANTHER" id="PTHR43126:SF2">
    <property type="entry name" value="D-ALANYL-D-ALANINE DIPEPTIDASE"/>
    <property type="match status" value="1"/>
</dbReference>
<dbReference type="Pfam" id="PF01427">
    <property type="entry name" value="Peptidase_M15"/>
    <property type="match status" value="1"/>
</dbReference>
<evidence type="ECO:0000256" key="4">
    <source>
        <dbReference type="ARBA" id="ARBA00022801"/>
    </source>
</evidence>